<dbReference type="InterPro" id="IPR007219">
    <property type="entry name" value="XnlR_reg_dom"/>
</dbReference>
<feature type="compositionally biased region" description="Polar residues" evidence="6">
    <location>
        <begin position="778"/>
        <end position="789"/>
    </location>
</feature>
<evidence type="ECO:0000259" key="7">
    <source>
        <dbReference type="PROSITE" id="PS50048"/>
    </source>
</evidence>
<dbReference type="InterPro" id="IPR036864">
    <property type="entry name" value="Zn2-C6_fun-type_DNA-bd_sf"/>
</dbReference>
<dbReference type="CDD" id="cd12148">
    <property type="entry name" value="fungal_TF_MHR"/>
    <property type="match status" value="1"/>
</dbReference>
<evidence type="ECO:0000256" key="3">
    <source>
        <dbReference type="ARBA" id="ARBA00023015"/>
    </source>
</evidence>
<keyword evidence="9" id="KW-1185">Reference proteome</keyword>
<evidence type="ECO:0000256" key="1">
    <source>
        <dbReference type="ARBA" id="ARBA00004123"/>
    </source>
</evidence>
<dbReference type="KEGG" id="ccac:CcaHIS019_0604980"/>
<gene>
    <name evidence="8" type="ORF">CcaverHIS019_0604980</name>
</gene>
<dbReference type="PANTHER" id="PTHR47338:SF29">
    <property type="entry name" value="ZN(2)-C6 FUNGAL-TYPE DOMAIN-CONTAINING PROTEIN"/>
    <property type="match status" value="1"/>
</dbReference>
<keyword evidence="4" id="KW-0804">Transcription</keyword>
<name>A0AA48L8N9_9TREE</name>
<dbReference type="SMART" id="SM00066">
    <property type="entry name" value="GAL4"/>
    <property type="match status" value="1"/>
</dbReference>
<evidence type="ECO:0000256" key="5">
    <source>
        <dbReference type="ARBA" id="ARBA00023242"/>
    </source>
</evidence>
<dbReference type="GO" id="GO:0005634">
    <property type="term" value="C:nucleus"/>
    <property type="evidence" value="ECO:0007669"/>
    <property type="project" value="UniProtKB-SubCell"/>
</dbReference>
<evidence type="ECO:0000313" key="8">
    <source>
        <dbReference type="EMBL" id="BEI94039.1"/>
    </source>
</evidence>
<feature type="compositionally biased region" description="Low complexity" evidence="6">
    <location>
        <begin position="736"/>
        <end position="747"/>
    </location>
</feature>
<evidence type="ECO:0000256" key="2">
    <source>
        <dbReference type="ARBA" id="ARBA00022723"/>
    </source>
</evidence>
<dbReference type="EMBL" id="AP028217">
    <property type="protein sequence ID" value="BEI94039.1"/>
    <property type="molecule type" value="Genomic_DNA"/>
</dbReference>
<dbReference type="Gene3D" id="4.10.240.10">
    <property type="entry name" value="Zn(2)-C6 fungal-type DNA-binding domain"/>
    <property type="match status" value="1"/>
</dbReference>
<dbReference type="PROSITE" id="PS50048">
    <property type="entry name" value="ZN2_CY6_FUNGAL_2"/>
    <property type="match status" value="1"/>
</dbReference>
<organism evidence="8 9">
    <name type="scientific">Cutaneotrichosporon cavernicola</name>
    <dbReference type="NCBI Taxonomy" id="279322"/>
    <lineage>
        <taxon>Eukaryota</taxon>
        <taxon>Fungi</taxon>
        <taxon>Dikarya</taxon>
        <taxon>Basidiomycota</taxon>
        <taxon>Agaricomycotina</taxon>
        <taxon>Tremellomycetes</taxon>
        <taxon>Trichosporonales</taxon>
        <taxon>Trichosporonaceae</taxon>
        <taxon>Cutaneotrichosporon</taxon>
    </lineage>
</organism>
<sequence length="849" mass="94512">MNDGGDPHRVLARNAACHQCRRRKLKCDAVRPTCGNCRKPRQRGPEKYEPPEACSWDEARDPSARTLRKREAKAARRINTGKPPPAAPAMWGNGVAGPATLSMHQHPVMHGQPGLPLPESHAPLDPSYPKSYNGDSVPPSMLSSMRPQTMSTSPNDPPPPLPLPPQHGFPNNIHWAEPQRSEPHMTGASAYHQQQYSGPISDNSFHGHNSTGPPLNPQVSQVMFSDWPHDLPHPETVHHMVDVFFARVRLIPNMFHRASFLANLTLPPSHRDFPTLAVMHGILALTAPYIPPESLASRAYFPVGSPRDAAVHPEYDFSPRSSLHPASSLMTLTPTSIGDGSALHRFQMWHRRKSYENLSQLVTNGLYLIQAVQSALCTTWVDLKNGWWSDVWVESGNAVRMSVPLHLNLSSKSEADPLSHNIGSILREAGTELEQAQRDRVWWCVYLTERAAACGSLWPNAIADDDITVELPITRHIFDSGVGDLVGVQTFQSPNFYSHHPSQHRDTLCMYIKVTRVMSDVLTFMRKYSRGLHTFQRFFSDPNFQQVFNNIGTLRSSMPEEFRTSTTNTPHGPVVDPDKYIVIDLLHCALITIGGPLITHQTWMLPQARHILHEIRHVVSNYLELAATSFDITQLSVHVSFIWFSAARNLIRFIHCAMKSDLVQAQMELPAFDADLRQLMGALARMGERFPTALRYAKVLEATRARPIEPVGEIIVLNRDENIFDSEYGGNLPRKTPSSSSTVSPTVFQDVTPVNPGSSKTGSPPNPPGVSPLLGTGRPQQPQQPEAQMGAQNVYYSDDAKDFSQWFKPEAFDVSTYSFDVEAMTQLVNAHGPNGPNMQFDGSMLAFPN</sequence>
<keyword evidence="2" id="KW-0479">Metal-binding</keyword>
<keyword evidence="3" id="KW-0805">Transcription regulation</keyword>
<feature type="compositionally biased region" description="Pro residues" evidence="6">
    <location>
        <begin position="155"/>
        <end position="167"/>
    </location>
</feature>
<dbReference type="GO" id="GO:0003677">
    <property type="term" value="F:DNA binding"/>
    <property type="evidence" value="ECO:0007669"/>
    <property type="project" value="InterPro"/>
</dbReference>
<keyword evidence="5" id="KW-0539">Nucleus</keyword>
<protein>
    <recommendedName>
        <fullName evidence="7">Zn(2)-C6 fungal-type domain-containing protein</fullName>
    </recommendedName>
</protein>
<feature type="region of interest" description="Disordered" evidence="6">
    <location>
        <begin position="36"/>
        <end position="221"/>
    </location>
</feature>
<dbReference type="Pfam" id="PF04082">
    <property type="entry name" value="Fungal_trans"/>
    <property type="match status" value="1"/>
</dbReference>
<dbReference type="PANTHER" id="PTHR47338">
    <property type="entry name" value="ZN(II)2CYS6 TRANSCRIPTION FACTOR (EUROFUNG)-RELATED"/>
    <property type="match status" value="1"/>
</dbReference>
<dbReference type="InterPro" id="IPR050815">
    <property type="entry name" value="TF_fung"/>
</dbReference>
<feature type="region of interest" description="Disordered" evidence="6">
    <location>
        <begin position="727"/>
        <end position="789"/>
    </location>
</feature>
<evidence type="ECO:0000256" key="4">
    <source>
        <dbReference type="ARBA" id="ARBA00023163"/>
    </source>
</evidence>
<dbReference type="AlphaFoldDB" id="A0AA48L8N9"/>
<dbReference type="RefSeq" id="XP_060459304.1">
    <property type="nucleotide sequence ID" value="XM_060602962.1"/>
</dbReference>
<feature type="compositionally biased region" description="Polar residues" evidence="6">
    <location>
        <begin position="191"/>
        <end position="221"/>
    </location>
</feature>
<reference evidence="8" key="1">
    <citation type="journal article" date="2023" name="BMC Genomics">
        <title>Chromosome-level genome assemblies of Cutaneotrichosporon spp. (Trichosporonales, Basidiomycota) reveal imbalanced evolution between nucleotide sequences and chromosome synteny.</title>
        <authorList>
            <person name="Kobayashi Y."/>
            <person name="Kayamori A."/>
            <person name="Aoki K."/>
            <person name="Shiwa Y."/>
            <person name="Matsutani M."/>
            <person name="Fujita N."/>
            <person name="Sugita T."/>
            <person name="Iwasaki W."/>
            <person name="Tanaka N."/>
            <person name="Takashima M."/>
        </authorList>
    </citation>
    <scope>NUCLEOTIDE SEQUENCE</scope>
    <source>
        <strain evidence="8">HIS019</strain>
    </source>
</reference>
<accession>A0AA48L8N9</accession>
<dbReference type="Proteomes" id="UP001233271">
    <property type="component" value="Chromosome 6"/>
</dbReference>
<dbReference type="GO" id="GO:0000981">
    <property type="term" value="F:DNA-binding transcription factor activity, RNA polymerase II-specific"/>
    <property type="evidence" value="ECO:0007669"/>
    <property type="project" value="InterPro"/>
</dbReference>
<comment type="subcellular location">
    <subcellularLocation>
        <location evidence="1">Nucleus</location>
    </subcellularLocation>
</comment>
<dbReference type="GeneID" id="85497909"/>
<dbReference type="SMART" id="SM00906">
    <property type="entry name" value="Fungal_trans"/>
    <property type="match status" value="1"/>
</dbReference>
<dbReference type="GO" id="GO:0008270">
    <property type="term" value="F:zinc ion binding"/>
    <property type="evidence" value="ECO:0007669"/>
    <property type="project" value="InterPro"/>
</dbReference>
<evidence type="ECO:0000256" key="6">
    <source>
        <dbReference type="SAM" id="MobiDB-lite"/>
    </source>
</evidence>
<dbReference type="Pfam" id="PF00172">
    <property type="entry name" value="Zn_clus"/>
    <property type="match status" value="1"/>
</dbReference>
<feature type="compositionally biased region" description="Polar residues" evidence="6">
    <location>
        <begin position="141"/>
        <end position="154"/>
    </location>
</feature>
<feature type="domain" description="Zn(2)-C6 fungal-type" evidence="7">
    <location>
        <begin position="16"/>
        <end position="56"/>
    </location>
</feature>
<evidence type="ECO:0000313" key="9">
    <source>
        <dbReference type="Proteomes" id="UP001233271"/>
    </source>
</evidence>
<dbReference type="GO" id="GO:0006351">
    <property type="term" value="P:DNA-templated transcription"/>
    <property type="evidence" value="ECO:0007669"/>
    <property type="project" value="InterPro"/>
</dbReference>
<dbReference type="SUPFAM" id="SSF57701">
    <property type="entry name" value="Zn2/Cys6 DNA-binding domain"/>
    <property type="match status" value="1"/>
</dbReference>
<dbReference type="InterPro" id="IPR001138">
    <property type="entry name" value="Zn2Cys6_DnaBD"/>
</dbReference>
<proteinExistence type="predicted"/>
<dbReference type="CDD" id="cd00067">
    <property type="entry name" value="GAL4"/>
    <property type="match status" value="1"/>
</dbReference>